<proteinExistence type="inferred from homology"/>
<feature type="compositionally biased region" description="Low complexity" evidence="4">
    <location>
        <begin position="247"/>
        <end position="274"/>
    </location>
</feature>
<organism evidence="5 6">
    <name type="scientific">Patagioenas fasciata monilis</name>
    <dbReference type="NCBI Taxonomy" id="372326"/>
    <lineage>
        <taxon>Eukaryota</taxon>
        <taxon>Metazoa</taxon>
        <taxon>Chordata</taxon>
        <taxon>Craniata</taxon>
        <taxon>Vertebrata</taxon>
        <taxon>Euteleostomi</taxon>
        <taxon>Archelosauria</taxon>
        <taxon>Archosauria</taxon>
        <taxon>Dinosauria</taxon>
        <taxon>Saurischia</taxon>
        <taxon>Theropoda</taxon>
        <taxon>Coelurosauria</taxon>
        <taxon>Aves</taxon>
        <taxon>Neognathae</taxon>
        <taxon>Neoaves</taxon>
        <taxon>Columbimorphae</taxon>
        <taxon>Columbiformes</taxon>
        <taxon>Columbidae</taxon>
        <taxon>Patagioenas</taxon>
    </lineage>
</organism>
<dbReference type="GO" id="GO:0030512">
    <property type="term" value="P:negative regulation of transforming growth factor beta receptor signaling pathway"/>
    <property type="evidence" value="ECO:0007669"/>
    <property type="project" value="TreeGrafter"/>
</dbReference>
<feature type="compositionally biased region" description="Polar residues" evidence="4">
    <location>
        <begin position="48"/>
        <end position="61"/>
    </location>
</feature>
<comment type="caution">
    <text evidence="5">The sequence shown here is derived from an EMBL/GenBank/DDBJ whole genome shotgun (WGS) entry which is preliminary data.</text>
</comment>
<keyword evidence="6" id="KW-1185">Reference proteome</keyword>
<keyword evidence="3" id="KW-0539">Nucleus</keyword>
<feature type="region of interest" description="Disordered" evidence="4">
    <location>
        <begin position="21"/>
        <end position="67"/>
    </location>
</feature>
<dbReference type="EMBL" id="LSYS01008642">
    <property type="protein sequence ID" value="OPJ68332.1"/>
    <property type="molecule type" value="Genomic_DNA"/>
</dbReference>
<gene>
    <name evidence="5" type="ORF">AV530_013811</name>
</gene>
<accession>A0A1V4J7U3</accession>
<dbReference type="GO" id="GO:0003713">
    <property type="term" value="F:transcription coactivator activity"/>
    <property type="evidence" value="ECO:0007669"/>
    <property type="project" value="InterPro"/>
</dbReference>
<protein>
    <submittedName>
        <fullName evidence="5">Uncharacterized protein</fullName>
    </submittedName>
</protein>
<evidence type="ECO:0000313" key="6">
    <source>
        <dbReference type="Proteomes" id="UP000190648"/>
    </source>
</evidence>
<dbReference type="PANTHER" id="PTHR15185:SF3">
    <property type="entry name" value="B-CELL CLL_LYMPHOMA 9-LIKE PROTEIN"/>
    <property type="match status" value="1"/>
</dbReference>
<feature type="compositionally biased region" description="Polar residues" evidence="4">
    <location>
        <begin position="138"/>
        <end position="162"/>
    </location>
</feature>
<dbReference type="InterPro" id="IPR015668">
    <property type="entry name" value="Bcl-9/Bcl-9l"/>
</dbReference>
<comment type="similarity">
    <text evidence="2">Belongs to the BCL9 family.</text>
</comment>
<dbReference type="OrthoDB" id="7668649at2759"/>
<dbReference type="GO" id="GO:0008013">
    <property type="term" value="F:beta-catenin binding"/>
    <property type="evidence" value="ECO:0007669"/>
    <property type="project" value="InterPro"/>
</dbReference>
<feature type="region of interest" description="Disordered" evidence="4">
    <location>
        <begin position="339"/>
        <end position="378"/>
    </location>
</feature>
<evidence type="ECO:0000256" key="4">
    <source>
        <dbReference type="SAM" id="MobiDB-lite"/>
    </source>
</evidence>
<feature type="compositionally biased region" description="Pro residues" evidence="4">
    <location>
        <begin position="356"/>
        <end position="365"/>
    </location>
</feature>
<feature type="compositionally biased region" description="Basic and acidic residues" evidence="4">
    <location>
        <begin position="190"/>
        <end position="210"/>
    </location>
</feature>
<feature type="compositionally biased region" description="Basic and acidic residues" evidence="4">
    <location>
        <begin position="170"/>
        <end position="182"/>
    </location>
</feature>
<dbReference type="Gene3D" id="3.30.40.10">
    <property type="entry name" value="Zinc/RING finger domain, C3HC4 (zinc finger)"/>
    <property type="match status" value="1"/>
</dbReference>
<evidence type="ECO:0000256" key="2">
    <source>
        <dbReference type="ARBA" id="ARBA00009200"/>
    </source>
</evidence>
<dbReference type="PANTHER" id="PTHR15185">
    <property type="entry name" value="BCL9"/>
    <property type="match status" value="1"/>
</dbReference>
<evidence type="ECO:0000313" key="5">
    <source>
        <dbReference type="EMBL" id="OPJ68332.1"/>
    </source>
</evidence>
<evidence type="ECO:0000256" key="1">
    <source>
        <dbReference type="ARBA" id="ARBA00004123"/>
    </source>
</evidence>
<name>A0A1V4J7U3_PATFA</name>
<dbReference type="GO" id="GO:0045944">
    <property type="term" value="P:positive regulation of transcription by RNA polymerase II"/>
    <property type="evidence" value="ECO:0007669"/>
    <property type="project" value="TreeGrafter"/>
</dbReference>
<sequence length="378" mass="39248">MGESNHVALLSEEAALVCGAEQKRGENPLTGAGGHASQRPSAPWTELRMQSSNERGASGLSTPGFFRASSPRVCDRKAWELPALALWEALAKPMHPDNKLPSHGKAGSSGAPAQHHNVNQAPTCNLGPKGVGVGSHGSKATQISPGNSGLKNSQNTVPNFSSLKGKVKRERSISVDSGEQRETSTPSQDAESKGEVAPRSKRRCVLERKQPYSGDEWCSGPDSEEDDKPISSAHSCNVADPAMSTASQLGPGSNPLPSLSESSSSSVPHGAAPSLRPDAAGGGGTGKPPSQFVYVFTTHLANTAAEAVLQGRADSILAYHQQNVPRAKLDQAPAPKVLGVAEPLPLNPPAANTPQSQPPAPPPAACPRRGRVKMSGEI</sequence>
<dbReference type="GO" id="GO:1990907">
    <property type="term" value="C:beta-catenin-TCF complex"/>
    <property type="evidence" value="ECO:0007669"/>
    <property type="project" value="TreeGrafter"/>
</dbReference>
<dbReference type="Proteomes" id="UP000190648">
    <property type="component" value="Unassembled WGS sequence"/>
</dbReference>
<dbReference type="InterPro" id="IPR013083">
    <property type="entry name" value="Znf_RING/FYVE/PHD"/>
</dbReference>
<comment type="subcellular location">
    <subcellularLocation>
        <location evidence="1">Nucleus</location>
    </subcellularLocation>
</comment>
<dbReference type="AlphaFoldDB" id="A0A1V4J7U3"/>
<feature type="region of interest" description="Disordered" evidence="4">
    <location>
        <begin position="96"/>
        <end position="291"/>
    </location>
</feature>
<evidence type="ECO:0000256" key="3">
    <source>
        <dbReference type="ARBA" id="ARBA00023242"/>
    </source>
</evidence>
<reference evidence="5 6" key="1">
    <citation type="submission" date="2016-02" db="EMBL/GenBank/DDBJ databases">
        <title>Band-tailed pigeon sequencing and assembly.</title>
        <authorList>
            <person name="Soares A.E."/>
            <person name="Novak B.J."/>
            <person name="Rice E.S."/>
            <person name="O'Connell B."/>
            <person name="Chang D."/>
            <person name="Weber S."/>
            <person name="Shapiro B."/>
        </authorList>
    </citation>
    <scope>NUCLEOTIDE SEQUENCE [LARGE SCALE GENOMIC DNA]</scope>
    <source>
        <strain evidence="5">BTP2013</strain>
        <tissue evidence="5">Blood</tissue>
    </source>
</reference>
<dbReference type="STRING" id="372326.A0A1V4J7U3"/>
<dbReference type="GO" id="GO:0060070">
    <property type="term" value="P:canonical Wnt signaling pathway"/>
    <property type="evidence" value="ECO:0007669"/>
    <property type="project" value="InterPro"/>
</dbReference>